<evidence type="ECO:0000313" key="10">
    <source>
        <dbReference type="Proteomes" id="UP000234329"/>
    </source>
</evidence>
<feature type="binding site" evidence="6">
    <location>
        <position position="237"/>
    </location>
    <ligand>
        <name>Mg(2+)</name>
        <dbReference type="ChEBI" id="CHEBI:18420"/>
    </ligand>
</feature>
<dbReference type="CDD" id="cd14858">
    <property type="entry name" value="TrmE_N"/>
    <property type="match status" value="1"/>
</dbReference>
<feature type="binding site" evidence="6">
    <location>
        <begin position="233"/>
        <end position="238"/>
    </location>
    <ligand>
        <name>GTP</name>
        <dbReference type="ChEBI" id="CHEBI:37565"/>
    </ligand>
</feature>
<dbReference type="GO" id="GO:0046872">
    <property type="term" value="F:metal ion binding"/>
    <property type="evidence" value="ECO:0007669"/>
    <property type="project" value="UniProtKB-KW"/>
</dbReference>
<evidence type="ECO:0000256" key="2">
    <source>
        <dbReference type="ARBA" id="ARBA00022694"/>
    </source>
</evidence>
<proteinExistence type="inferred from homology"/>
<comment type="subcellular location">
    <subcellularLocation>
        <location evidence="6">Cytoplasm</location>
    </subcellularLocation>
</comment>
<dbReference type="NCBIfam" id="NF003661">
    <property type="entry name" value="PRK05291.1-3"/>
    <property type="match status" value="1"/>
</dbReference>
<protein>
    <recommendedName>
        <fullName evidence="6">tRNA modification GTPase MnmE</fullName>
        <ecNumber evidence="6">3.6.-.-</ecNumber>
    </recommendedName>
</protein>
<comment type="caution">
    <text evidence="6">Lacks conserved residue(s) required for the propagation of feature annotation.</text>
</comment>
<comment type="similarity">
    <text evidence="1 6 7">Belongs to the TRAFAC class TrmE-Era-EngA-EngB-Septin-like GTPase superfamily. TrmE GTPase family.</text>
</comment>
<evidence type="ECO:0000256" key="3">
    <source>
        <dbReference type="ARBA" id="ARBA00022741"/>
    </source>
</evidence>
<dbReference type="GO" id="GO:0002098">
    <property type="term" value="P:tRNA wobble uridine modification"/>
    <property type="evidence" value="ECO:0007669"/>
    <property type="project" value="TreeGrafter"/>
</dbReference>
<dbReference type="InterPro" id="IPR031168">
    <property type="entry name" value="G_TrmE"/>
</dbReference>
<feature type="binding site" evidence="6">
    <location>
        <position position="127"/>
    </location>
    <ligand>
        <name>(6S)-5-formyl-5,6,7,8-tetrahydrofolate</name>
        <dbReference type="ChEBI" id="CHEBI:57457"/>
    </ligand>
</feature>
<dbReference type="InterPro" id="IPR027368">
    <property type="entry name" value="MnmE_dom2"/>
</dbReference>
<dbReference type="InterPro" id="IPR005225">
    <property type="entry name" value="Small_GTP-bd"/>
</dbReference>
<evidence type="ECO:0000256" key="1">
    <source>
        <dbReference type="ARBA" id="ARBA00011043"/>
    </source>
</evidence>
<dbReference type="PANTHER" id="PTHR42714:SF2">
    <property type="entry name" value="TRNA MODIFICATION GTPASE GTPBP3, MITOCHONDRIAL"/>
    <property type="match status" value="1"/>
</dbReference>
<dbReference type="EMBL" id="MXAV01000056">
    <property type="protein sequence ID" value="PKY09505.1"/>
    <property type="molecule type" value="Genomic_DNA"/>
</dbReference>
<sequence length="453" mass="48134">MSYVQGDTIVAIATPPGEGGVGIIRLSGPEALQIGQSLCGQIPSGSQPWPARQAHFRRFYSPDGLVIDHGITLYFPAPRSYTGEDVVELQGHGSPLALAALLQACVKHGARAARPGEFTERAFLNGRLDLAQAEAVADLIHARSEAQVRAAAASLEGVFSNAVAAIHAQLLQLLALVEAGLDFSEEDLGAAHDIAIHEGLIALQQQLQQLLLQAGQGARLARGGRVIIAGRPNVGKSSLMNALAQRDAAIVTPVPGTTRDLLREEILLDGLPIELIDTAGLRDSDDLVETEGIARARQILHSAQLILMVADAQTGWQQDDQIILDELPSIPKLLVWNKLDLVDTLPEAPADASACAISALTGLGMAELRAQIMVRMGMDHNVWAFSARERHVEALARAGDKVTEAGCLQKAAGHPELLAQSLREAAHALAQVTGKIDVEDLLGEIFSRFCIGK</sequence>
<evidence type="ECO:0000256" key="4">
    <source>
        <dbReference type="ARBA" id="ARBA00022958"/>
    </source>
</evidence>
<feature type="binding site" evidence="6">
    <location>
        <position position="88"/>
    </location>
    <ligand>
        <name>(6S)-5-formyl-5,6,7,8-tetrahydrofolate</name>
        <dbReference type="ChEBI" id="CHEBI:57457"/>
    </ligand>
</feature>
<name>A0A2I1DI07_9PROT</name>
<dbReference type="GO" id="GO:0003924">
    <property type="term" value="F:GTPase activity"/>
    <property type="evidence" value="ECO:0007669"/>
    <property type="project" value="UniProtKB-UniRule"/>
</dbReference>
<dbReference type="Pfam" id="PF12631">
    <property type="entry name" value="MnmE_helical"/>
    <property type="match status" value="1"/>
</dbReference>
<keyword evidence="4 6" id="KW-0630">Potassium</keyword>
<dbReference type="CDD" id="cd04164">
    <property type="entry name" value="trmE"/>
    <property type="match status" value="1"/>
</dbReference>
<feature type="binding site" evidence="6">
    <location>
        <position position="453"/>
    </location>
    <ligand>
        <name>(6S)-5-formyl-5,6,7,8-tetrahydrofolate</name>
        <dbReference type="ChEBI" id="CHEBI:57457"/>
    </ligand>
</feature>
<comment type="caution">
    <text evidence="9">The sequence shown here is derived from an EMBL/GenBank/DDBJ whole genome shotgun (WGS) entry which is preliminary data.</text>
</comment>
<dbReference type="Gene3D" id="3.30.1360.120">
    <property type="entry name" value="Probable tRNA modification gtpase trme, domain 1"/>
    <property type="match status" value="1"/>
</dbReference>
<dbReference type="Pfam" id="PF01926">
    <property type="entry name" value="MMR_HSR1"/>
    <property type="match status" value="1"/>
</dbReference>
<dbReference type="InParanoid" id="A0A2I1DI07"/>
<dbReference type="GO" id="GO:0005829">
    <property type="term" value="C:cytosol"/>
    <property type="evidence" value="ECO:0007669"/>
    <property type="project" value="TreeGrafter"/>
</dbReference>
<keyword evidence="5 6" id="KW-0342">GTP-binding</keyword>
<dbReference type="NCBIfam" id="TIGR00231">
    <property type="entry name" value="small_GTP"/>
    <property type="match status" value="1"/>
</dbReference>
<keyword evidence="6" id="KW-0460">Magnesium</keyword>
<dbReference type="HAMAP" id="MF_00379">
    <property type="entry name" value="GTPase_MnmE"/>
    <property type="match status" value="1"/>
</dbReference>
<feature type="binding site" evidence="6">
    <location>
        <position position="252"/>
    </location>
    <ligand>
        <name>K(+)</name>
        <dbReference type="ChEBI" id="CHEBI:29103"/>
    </ligand>
</feature>
<comment type="function">
    <text evidence="6">Exhibits a very high intrinsic GTPase hydrolysis rate. Involved in the addition of a carboxymethylaminomethyl (cmnm) group at the wobble position (U34) of certain tRNAs, forming tRNA-cmnm(5)s(2)U34.</text>
</comment>
<keyword evidence="6" id="KW-0963">Cytoplasm</keyword>
<feature type="binding site" evidence="6">
    <location>
        <position position="25"/>
    </location>
    <ligand>
        <name>(6S)-5-formyl-5,6,7,8-tetrahydrofolate</name>
        <dbReference type="ChEBI" id="CHEBI:57457"/>
    </ligand>
</feature>
<comment type="subunit">
    <text evidence="6">Homodimer. Heterotetramer of two MnmE and two MnmG subunits.</text>
</comment>
<feature type="binding site" evidence="6">
    <location>
        <position position="258"/>
    </location>
    <ligand>
        <name>Mg(2+)</name>
        <dbReference type="ChEBI" id="CHEBI:18420"/>
    </ligand>
</feature>
<feature type="binding site" evidence="6">
    <location>
        <begin position="252"/>
        <end position="258"/>
    </location>
    <ligand>
        <name>GTP</name>
        <dbReference type="ChEBI" id="CHEBI:37565"/>
    </ligand>
</feature>
<keyword evidence="6" id="KW-0479">Metal-binding</keyword>
<dbReference type="Gene3D" id="3.40.50.300">
    <property type="entry name" value="P-loop containing nucleotide triphosphate hydrolases"/>
    <property type="match status" value="1"/>
</dbReference>
<dbReference type="Gene3D" id="1.20.120.430">
    <property type="entry name" value="tRNA modification GTPase MnmE domain 2"/>
    <property type="match status" value="1"/>
</dbReference>
<dbReference type="RefSeq" id="WP_101538953.1">
    <property type="nucleotide sequence ID" value="NZ_MXAV01000056.1"/>
</dbReference>
<dbReference type="InterPro" id="IPR027266">
    <property type="entry name" value="TrmE/GcvT-like"/>
</dbReference>
<accession>A0A2I1DI07</accession>
<organism evidence="9 10">
    <name type="scientific">Acidithiobacillus marinus</name>
    <dbReference type="NCBI Taxonomy" id="187490"/>
    <lineage>
        <taxon>Bacteria</taxon>
        <taxon>Pseudomonadati</taxon>
        <taxon>Pseudomonadota</taxon>
        <taxon>Acidithiobacillia</taxon>
        <taxon>Acidithiobacillales</taxon>
        <taxon>Acidithiobacillaceae</taxon>
        <taxon>Acidithiobacillus</taxon>
    </lineage>
</organism>
<dbReference type="GO" id="GO:0005525">
    <property type="term" value="F:GTP binding"/>
    <property type="evidence" value="ECO:0007669"/>
    <property type="project" value="UniProtKB-UniRule"/>
</dbReference>
<reference evidence="9 10" key="1">
    <citation type="submission" date="2017-03" db="EMBL/GenBank/DDBJ databases">
        <title>Draft genime sequence of the acidophilic sulfur-oxidizing bacterium Acidithiobacillus sp. SH, isolated from seawater.</title>
        <authorList>
            <person name="Sharmin S."/>
            <person name="Tokuhisa M."/>
            <person name="Kanao T."/>
            <person name="Kamimura K."/>
        </authorList>
    </citation>
    <scope>NUCLEOTIDE SEQUENCE [LARGE SCALE GENOMIC DNA]</scope>
    <source>
        <strain evidence="9 10">SH</strain>
    </source>
</reference>
<dbReference type="Pfam" id="PF10396">
    <property type="entry name" value="TrmE_N"/>
    <property type="match status" value="1"/>
</dbReference>
<dbReference type="InterPro" id="IPR018948">
    <property type="entry name" value="GTP-bd_TrmE_N"/>
</dbReference>
<evidence type="ECO:0000256" key="5">
    <source>
        <dbReference type="ARBA" id="ARBA00023134"/>
    </source>
</evidence>
<dbReference type="PROSITE" id="PS51709">
    <property type="entry name" value="G_TRME"/>
    <property type="match status" value="1"/>
</dbReference>
<feature type="domain" description="TrmE-type G" evidence="8">
    <location>
        <begin position="223"/>
        <end position="377"/>
    </location>
</feature>
<gene>
    <name evidence="6" type="primary">mnmE</name>
    <name evidence="6" type="synonym">trmE</name>
    <name evidence="9" type="ORF">B1757_14185</name>
</gene>
<dbReference type="InterPro" id="IPR004520">
    <property type="entry name" value="GTPase_MnmE"/>
</dbReference>
<keyword evidence="6" id="KW-0378">Hydrolase</keyword>
<feature type="binding site" evidence="6">
    <location>
        <begin position="277"/>
        <end position="280"/>
    </location>
    <ligand>
        <name>GTP</name>
        <dbReference type="ChEBI" id="CHEBI:37565"/>
    </ligand>
</feature>
<comment type="cofactor">
    <cofactor evidence="6">
        <name>K(+)</name>
        <dbReference type="ChEBI" id="CHEBI:29103"/>
    </cofactor>
    <text evidence="6">Binds 1 potassium ion per subunit.</text>
</comment>
<feature type="binding site" evidence="6">
    <location>
        <position position="254"/>
    </location>
    <ligand>
        <name>K(+)</name>
        <dbReference type="ChEBI" id="CHEBI:29103"/>
    </ligand>
</feature>
<dbReference type="SUPFAM" id="SSF52540">
    <property type="entry name" value="P-loop containing nucleoside triphosphate hydrolases"/>
    <property type="match status" value="1"/>
</dbReference>
<dbReference type="Proteomes" id="UP000234329">
    <property type="component" value="Unassembled WGS sequence"/>
</dbReference>
<evidence type="ECO:0000259" key="8">
    <source>
        <dbReference type="PROSITE" id="PS51709"/>
    </source>
</evidence>
<keyword evidence="3 6" id="KW-0547">Nucleotide-binding</keyword>
<dbReference type="EC" id="3.6.-.-" evidence="6"/>
<dbReference type="FunCoup" id="A0A2I1DI07">
    <property type="interactions" value="534"/>
</dbReference>
<dbReference type="NCBIfam" id="TIGR00450">
    <property type="entry name" value="mnmE_trmE_thdF"/>
    <property type="match status" value="1"/>
</dbReference>
<keyword evidence="10" id="KW-1185">Reference proteome</keyword>
<dbReference type="InterPro" id="IPR006073">
    <property type="entry name" value="GTP-bd"/>
</dbReference>
<evidence type="ECO:0000256" key="7">
    <source>
        <dbReference type="RuleBase" id="RU003313"/>
    </source>
</evidence>
<dbReference type="PANTHER" id="PTHR42714">
    <property type="entry name" value="TRNA MODIFICATION GTPASE GTPBP3"/>
    <property type="match status" value="1"/>
</dbReference>
<dbReference type="AlphaFoldDB" id="A0A2I1DI07"/>
<evidence type="ECO:0000256" key="6">
    <source>
        <dbReference type="HAMAP-Rule" id="MF_00379"/>
    </source>
</evidence>
<evidence type="ECO:0000313" key="9">
    <source>
        <dbReference type="EMBL" id="PKY09505.1"/>
    </source>
</evidence>
<dbReference type="OrthoDB" id="5288128at2"/>
<dbReference type="InterPro" id="IPR027417">
    <property type="entry name" value="P-loop_NTPase"/>
</dbReference>
<feature type="binding site" evidence="6">
    <location>
        <position position="257"/>
    </location>
    <ligand>
        <name>K(+)</name>
        <dbReference type="ChEBI" id="CHEBI:29103"/>
    </ligand>
</feature>
<feature type="binding site" evidence="6">
    <location>
        <position position="233"/>
    </location>
    <ligand>
        <name>K(+)</name>
        <dbReference type="ChEBI" id="CHEBI:29103"/>
    </ligand>
</feature>
<keyword evidence="2 6" id="KW-0819">tRNA processing</keyword>
<dbReference type="GO" id="GO:0030488">
    <property type="term" value="P:tRNA methylation"/>
    <property type="evidence" value="ECO:0007669"/>
    <property type="project" value="TreeGrafter"/>
</dbReference>
<dbReference type="InterPro" id="IPR025867">
    <property type="entry name" value="MnmE_helical"/>
</dbReference>